<gene>
    <name evidence="1" type="ORF">KI688_002138</name>
</gene>
<accession>A0A9P7XRJ6</accession>
<evidence type="ECO:0000313" key="1">
    <source>
        <dbReference type="EMBL" id="KAG9065841.1"/>
    </source>
</evidence>
<dbReference type="EMBL" id="JAHRHY010000011">
    <property type="protein sequence ID" value="KAG9065841.1"/>
    <property type="molecule type" value="Genomic_DNA"/>
</dbReference>
<evidence type="ECO:0000313" key="2">
    <source>
        <dbReference type="Proteomes" id="UP000707451"/>
    </source>
</evidence>
<proteinExistence type="predicted"/>
<keyword evidence="2" id="KW-1185">Reference proteome</keyword>
<organism evidence="1 2">
    <name type="scientific">Linnemannia hyalina</name>
    <dbReference type="NCBI Taxonomy" id="64524"/>
    <lineage>
        <taxon>Eukaryota</taxon>
        <taxon>Fungi</taxon>
        <taxon>Fungi incertae sedis</taxon>
        <taxon>Mucoromycota</taxon>
        <taxon>Mortierellomycotina</taxon>
        <taxon>Mortierellomycetes</taxon>
        <taxon>Mortierellales</taxon>
        <taxon>Mortierellaceae</taxon>
        <taxon>Linnemannia</taxon>
    </lineage>
</organism>
<sequence>MDPLSTIPIECLQLILTILQQDCATITLAAFACTNKHITSDYLFHIRHLKLARPHQGLFFSKALDPPELATCVQSDAEFDQVMQLRSLTIPLSLIERYLTAVGRFEFLDTVDFMSDIAYSLNYEDNDESARATYCHHGCDMDTAMQILKLLPPAKITRLEGYTWSQYIAHPLKTDLGQIDGIRCVDRGNPWIQRIQDNPLIIQRSRSLKTLELISPGQGDFRWAVQEKRHVEGFVSITFRNSLYYRQSGQEAPTQHGIRWPYWQQELLLFADVKIR</sequence>
<dbReference type="Proteomes" id="UP000707451">
    <property type="component" value="Unassembled WGS sequence"/>
</dbReference>
<reference evidence="1" key="1">
    <citation type="submission" date="2021-06" db="EMBL/GenBank/DDBJ databases">
        <title>Genome Sequence of Mortierella hyaline Strain SCG-10, a Cold-Adapted, Nitrate-Reducing Fungus Isolated from Soil in Minnesota, USA.</title>
        <authorList>
            <person name="Aldossari N."/>
        </authorList>
    </citation>
    <scope>NUCLEOTIDE SEQUENCE</scope>
    <source>
        <strain evidence="1">SCG-10</strain>
    </source>
</reference>
<dbReference type="OrthoDB" id="2365181at2759"/>
<dbReference type="AlphaFoldDB" id="A0A9P7XRJ6"/>
<protein>
    <submittedName>
        <fullName evidence="1">Uncharacterized protein</fullName>
    </submittedName>
</protein>
<comment type="caution">
    <text evidence="1">The sequence shown here is derived from an EMBL/GenBank/DDBJ whole genome shotgun (WGS) entry which is preliminary data.</text>
</comment>
<name>A0A9P7XRJ6_9FUNG</name>